<dbReference type="SMART" id="SM01095">
    <property type="entry name" value="Cpl-7"/>
    <property type="match status" value="5"/>
</dbReference>
<feature type="compositionally biased region" description="Low complexity" evidence="1">
    <location>
        <begin position="744"/>
        <end position="762"/>
    </location>
</feature>
<feature type="domain" description="Cpl-7 lysozyme C-terminal" evidence="3">
    <location>
        <begin position="607"/>
        <end position="648"/>
    </location>
</feature>
<feature type="region of interest" description="Disordered" evidence="1">
    <location>
        <begin position="576"/>
        <end position="605"/>
    </location>
</feature>
<reference evidence="4 5" key="1">
    <citation type="submission" date="2018-11" db="EMBL/GenBank/DDBJ databases">
        <title>Genomic Encyclopedia of Type Strains, Phase IV (KMG-IV): sequencing the most valuable type-strain genomes for metagenomic binning, comparative biology and taxonomic classification.</title>
        <authorList>
            <person name="Goeker M."/>
        </authorList>
    </citation>
    <scope>NUCLEOTIDE SEQUENCE [LARGE SCALE GENOMIC DNA]</scope>
    <source>
        <strain evidence="4 5">DSM 29158</strain>
    </source>
</reference>
<dbReference type="Proteomes" id="UP000277108">
    <property type="component" value="Unassembled WGS sequence"/>
</dbReference>
<feature type="region of interest" description="Disordered" evidence="1">
    <location>
        <begin position="653"/>
        <end position="682"/>
    </location>
</feature>
<feature type="compositionally biased region" description="Low complexity" evidence="1">
    <location>
        <begin position="655"/>
        <end position="682"/>
    </location>
</feature>
<keyword evidence="5" id="KW-1185">Reference proteome</keyword>
<dbReference type="OrthoDB" id="9816557at2"/>
<feature type="compositionally biased region" description="Polar residues" evidence="1">
    <location>
        <begin position="29"/>
        <end position="108"/>
    </location>
</feature>
<feature type="compositionally biased region" description="Low complexity" evidence="1">
    <location>
        <begin position="109"/>
        <end position="127"/>
    </location>
</feature>
<gene>
    <name evidence="4" type="ORF">EDD62_0961</name>
</gene>
<feature type="domain" description="Cpl-7 lysozyme C-terminal" evidence="3">
    <location>
        <begin position="764"/>
        <end position="805"/>
    </location>
</feature>
<accession>A0A3N5BKR3</accession>
<dbReference type="Gene3D" id="2.30.30.170">
    <property type="match status" value="2"/>
</dbReference>
<evidence type="ECO:0000259" key="3">
    <source>
        <dbReference type="SMART" id="SM01095"/>
    </source>
</evidence>
<dbReference type="InterPro" id="IPR013168">
    <property type="entry name" value="Cpl_7_lyso_C"/>
</dbReference>
<dbReference type="AlphaFoldDB" id="A0A3N5BKR3"/>
<dbReference type="GO" id="GO:0009253">
    <property type="term" value="P:peptidoglycan catabolic process"/>
    <property type="evidence" value="ECO:0007669"/>
    <property type="project" value="InterPro"/>
</dbReference>
<dbReference type="InterPro" id="IPR002502">
    <property type="entry name" value="Amidase_domain"/>
</dbReference>
<feature type="region of interest" description="Disordered" evidence="1">
    <location>
        <begin position="730"/>
        <end position="762"/>
    </location>
</feature>
<evidence type="ECO:0000259" key="2">
    <source>
        <dbReference type="SMART" id="SM00644"/>
    </source>
</evidence>
<evidence type="ECO:0000313" key="4">
    <source>
        <dbReference type="EMBL" id="RPF58317.1"/>
    </source>
</evidence>
<dbReference type="SUPFAM" id="SSF55846">
    <property type="entry name" value="N-acetylmuramoyl-L-alanine amidase-like"/>
    <property type="match status" value="1"/>
</dbReference>
<feature type="region of interest" description="Disordered" evidence="1">
    <location>
        <begin position="503"/>
        <end position="528"/>
    </location>
</feature>
<dbReference type="PANTHER" id="PTHR17571">
    <property type="entry name" value="URINARY PROTEIN RUP /ACROSOMAL PROTEIN SP-10"/>
    <property type="match status" value="1"/>
</dbReference>
<dbReference type="SMART" id="SM00644">
    <property type="entry name" value="Ami_2"/>
    <property type="match status" value="1"/>
</dbReference>
<feature type="domain" description="Cpl-7 lysozyme C-terminal" evidence="3">
    <location>
        <begin position="530"/>
        <end position="571"/>
    </location>
</feature>
<dbReference type="InterPro" id="IPR036505">
    <property type="entry name" value="Amidase/PGRP_sf"/>
</dbReference>
<dbReference type="Pfam" id="PF01510">
    <property type="entry name" value="Amidase_2"/>
    <property type="match status" value="1"/>
</dbReference>
<feature type="compositionally biased region" description="Pro residues" evidence="1">
    <location>
        <begin position="506"/>
        <end position="518"/>
    </location>
</feature>
<dbReference type="Gene3D" id="3.40.80.10">
    <property type="entry name" value="Peptidoglycan recognition protein-like"/>
    <property type="match status" value="1"/>
</dbReference>
<sequence>MKNKHIIVPTLAVTMLASTYHTVDANELTSTEQATTEVPSSEQATTEAPSTEQATTEAPSSEQATIEAPSSEQATTEAPSTEKATTEAPSSEQATTEVPSSEQATTEVPSTESATTEAPSSEQATTEVPSYRMASITANKVQTVDQNSPVTNDEIERANEVPLVEYSYIDGTYKAHYRNGYARPEGIVAHETANQNSTIHGEIGYMTRNKDNAFVHAFVDADHIIEVAPTEYLAWGAGPVANERFMHVELVEHNNREQFVKSINNYAAYLANMLYRYKLGVDQVEYDQVGTLWSHRAVSQFLGGTNHVDPHGYLERNNYNFQDLVKLVTKKYDALVSKQAKPIVNLPYTESQTNQMARMNTNQDVVYNSVTDVTRHSSKDMQDKAYFVKRQVKYNADTYMLLQNSESGQYLGWVKSQNLEHYNIVEETPFAKKANVNGTAPGLLNRPFGTDRQMSLIFDKAPTSEFNIEKQVKVGPHTYLYGLLDNTYGWLNLKQLISDQVISEPTPKPVPEPTPTEPKQPEPTQAKPSLVTIAKQVLNGEWGDGSTRRAKLTEAGYNYREVQSVVNRILAGETVVEPAPTTTTPKPKQPTQTPSQPKNTTSTQTSLVTIAKQVINGEWGIGSTRRAKLTEVGYNYREVQSVVNRILAGETVVETTPTAKPTKPKQPTQTPSQPKNTTSTQTSLVTIAKQVINGEWGIGSTRRAKLTEAGYNYREVQSVVNRILAGETVVETTPTTPAPKPTKPKQTTQTPSQPKDTTSTQTSLVTIAKQVINGEWGVGSTRRAKLTAAGYNYREVQSVVNKILTGKPVTTKVEPVNSTVSNPDLTQIARDVINGKFGVGSERRYLLEKAGYSYTEVQALVNRML</sequence>
<dbReference type="InterPro" id="IPR052671">
    <property type="entry name" value="Acrosomal_SP-10-like"/>
</dbReference>
<organism evidence="4 5">
    <name type="scientific">Abyssicoccus albus</name>
    <dbReference type="NCBI Taxonomy" id="1817405"/>
    <lineage>
        <taxon>Bacteria</taxon>
        <taxon>Bacillati</taxon>
        <taxon>Bacillota</taxon>
        <taxon>Bacilli</taxon>
        <taxon>Bacillales</taxon>
        <taxon>Abyssicoccaceae</taxon>
    </lineage>
</organism>
<dbReference type="RefSeq" id="WP_123807732.1">
    <property type="nucleotide sequence ID" value="NZ_RKRK01000002.1"/>
</dbReference>
<protein>
    <submittedName>
        <fullName evidence="4">N-acetylmuramoyl-L-alanine amidase CwlA</fullName>
    </submittedName>
</protein>
<dbReference type="EMBL" id="RKRK01000002">
    <property type="protein sequence ID" value="RPF58317.1"/>
    <property type="molecule type" value="Genomic_DNA"/>
</dbReference>
<dbReference type="Pfam" id="PF08230">
    <property type="entry name" value="CW_7"/>
    <property type="match status" value="5"/>
</dbReference>
<proteinExistence type="predicted"/>
<dbReference type="PANTHER" id="PTHR17571:SF34">
    <property type="entry name" value="ACROSOMAL PROTEIN SP-10"/>
    <property type="match status" value="1"/>
</dbReference>
<feature type="compositionally biased region" description="Low complexity" evidence="1">
    <location>
        <begin position="580"/>
        <end position="605"/>
    </location>
</feature>
<feature type="region of interest" description="Disordered" evidence="1">
    <location>
        <begin position="29"/>
        <end position="131"/>
    </location>
</feature>
<dbReference type="CDD" id="cd06583">
    <property type="entry name" value="PGRP"/>
    <property type="match status" value="1"/>
</dbReference>
<feature type="domain" description="Cpl-7 lysozyme C-terminal" evidence="3">
    <location>
        <begin position="825"/>
        <end position="865"/>
    </location>
</feature>
<feature type="domain" description="Cpl-7 lysozyme C-terminal" evidence="3">
    <location>
        <begin position="684"/>
        <end position="725"/>
    </location>
</feature>
<dbReference type="GO" id="GO:0008745">
    <property type="term" value="F:N-acetylmuramoyl-L-alanine amidase activity"/>
    <property type="evidence" value="ECO:0007669"/>
    <property type="project" value="InterPro"/>
</dbReference>
<dbReference type="InterPro" id="IPR038200">
    <property type="entry name" value="GW_dom_sf"/>
</dbReference>
<name>A0A3N5BKR3_9BACL</name>
<comment type="caution">
    <text evidence="4">The sequence shown here is derived from an EMBL/GenBank/DDBJ whole genome shotgun (WGS) entry which is preliminary data.</text>
</comment>
<feature type="domain" description="N-acetylmuramoyl-L-alanine amidase" evidence="2">
    <location>
        <begin position="170"/>
        <end position="311"/>
    </location>
</feature>
<evidence type="ECO:0000313" key="5">
    <source>
        <dbReference type="Proteomes" id="UP000277108"/>
    </source>
</evidence>
<evidence type="ECO:0000256" key="1">
    <source>
        <dbReference type="SAM" id="MobiDB-lite"/>
    </source>
</evidence>